<feature type="signal peptide" evidence="1">
    <location>
        <begin position="1"/>
        <end position="19"/>
    </location>
</feature>
<name>A0A316DRW0_9BACT</name>
<evidence type="ECO:0008006" key="4">
    <source>
        <dbReference type="Google" id="ProtNLM"/>
    </source>
</evidence>
<proteinExistence type="predicted"/>
<keyword evidence="3" id="KW-1185">Reference proteome</keyword>
<dbReference type="Proteomes" id="UP000245489">
    <property type="component" value="Unassembled WGS sequence"/>
</dbReference>
<dbReference type="AlphaFoldDB" id="A0A316DRW0"/>
<reference evidence="2 3" key="1">
    <citation type="submission" date="2018-05" db="EMBL/GenBank/DDBJ databases">
        <title>Genomic Encyclopedia of Archaeal and Bacterial Type Strains, Phase II (KMG-II): from individual species to whole genera.</title>
        <authorList>
            <person name="Goeker M."/>
        </authorList>
    </citation>
    <scope>NUCLEOTIDE SEQUENCE [LARGE SCALE GENOMIC DNA]</scope>
    <source>
        <strain evidence="2 3">DSM 22214</strain>
    </source>
</reference>
<feature type="chain" id="PRO_5016318906" description="IPT/TIG domain-containing protein" evidence="1">
    <location>
        <begin position="20"/>
        <end position="311"/>
    </location>
</feature>
<gene>
    <name evidence="2" type="ORF">LV89_03758</name>
</gene>
<dbReference type="RefSeq" id="WP_109744441.1">
    <property type="nucleotide sequence ID" value="NZ_QGGO01000025.1"/>
</dbReference>
<dbReference type="EMBL" id="QGGO01000025">
    <property type="protein sequence ID" value="PWK20218.1"/>
    <property type="molecule type" value="Genomic_DNA"/>
</dbReference>
<keyword evidence="1" id="KW-0732">Signal</keyword>
<accession>A0A316DRW0</accession>
<comment type="caution">
    <text evidence="2">The sequence shown here is derived from an EMBL/GenBank/DDBJ whole genome shotgun (WGS) entry which is preliminary data.</text>
</comment>
<dbReference type="Gene3D" id="2.60.40.10">
    <property type="entry name" value="Immunoglobulins"/>
    <property type="match status" value="1"/>
</dbReference>
<protein>
    <recommendedName>
        <fullName evidence="4">IPT/TIG domain-containing protein</fullName>
    </recommendedName>
</protein>
<sequence length="311" mass="34249">MKKYLHAFLFILPSLVYLSSCSSELPELKVPQSSQKQLLSFKFLDFNPVADGDIDTSTRKVKVRVPVGTKVTALIPTLTVSSQATSFPQSLVAQNFTKPVTYMVTAADCTKRAFEVTVEVALTTDPEITGIETISAKTTDSFFIYGKNLTRTGAITKFFLTSKLTGKTYDLSNVSLTTTQAKVQIPHDVPVGLYSITVDVNGRQVKYRTLDLKITGIGTQIIIDRMTVLAYIRGQDLIITGNNIKATKVQIRFQPQLGSTTQLKDAVLNAEGTEIKYKIETTFPAPYRWTLTVLLDGVSYALPDLVTITAK</sequence>
<organism evidence="2 3">
    <name type="scientific">Arcicella aurantiaca</name>
    <dbReference type="NCBI Taxonomy" id="591202"/>
    <lineage>
        <taxon>Bacteria</taxon>
        <taxon>Pseudomonadati</taxon>
        <taxon>Bacteroidota</taxon>
        <taxon>Cytophagia</taxon>
        <taxon>Cytophagales</taxon>
        <taxon>Flectobacillaceae</taxon>
        <taxon>Arcicella</taxon>
    </lineage>
</organism>
<evidence type="ECO:0000256" key="1">
    <source>
        <dbReference type="SAM" id="SignalP"/>
    </source>
</evidence>
<dbReference type="Gene3D" id="2.60.40.2340">
    <property type="match status" value="1"/>
</dbReference>
<evidence type="ECO:0000313" key="3">
    <source>
        <dbReference type="Proteomes" id="UP000245489"/>
    </source>
</evidence>
<dbReference type="InterPro" id="IPR013783">
    <property type="entry name" value="Ig-like_fold"/>
</dbReference>
<evidence type="ECO:0000313" key="2">
    <source>
        <dbReference type="EMBL" id="PWK20218.1"/>
    </source>
</evidence>
<dbReference type="OrthoDB" id="7012117at2"/>